<name>A0A915KX69_ROMCU</name>
<dbReference type="WBParaSite" id="nRc.2.0.1.t43064-RA">
    <property type="protein sequence ID" value="nRc.2.0.1.t43064-RA"/>
    <property type="gene ID" value="nRc.2.0.1.g43064"/>
</dbReference>
<dbReference type="AlphaFoldDB" id="A0A915KX69"/>
<evidence type="ECO:0000313" key="2">
    <source>
        <dbReference type="WBParaSite" id="nRc.2.0.1.t43063-RA"/>
    </source>
</evidence>
<evidence type="ECO:0000313" key="1">
    <source>
        <dbReference type="Proteomes" id="UP000887565"/>
    </source>
</evidence>
<dbReference type="WBParaSite" id="nRc.2.0.1.t43063-RA">
    <property type="protein sequence ID" value="nRc.2.0.1.t43063-RA"/>
    <property type="gene ID" value="nRc.2.0.1.g43063"/>
</dbReference>
<dbReference type="Proteomes" id="UP000887565">
    <property type="component" value="Unplaced"/>
</dbReference>
<evidence type="ECO:0000313" key="3">
    <source>
        <dbReference type="WBParaSite" id="nRc.2.0.1.t43064-RA"/>
    </source>
</evidence>
<organism evidence="1 3">
    <name type="scientific">Romanomermis culicivorax</name>
    <name type="common">Nematode worm</name>
    <dbReference type="NCBI Taxonomy" id="13658"/>
    <lineage>
        <taxon>Eukaryota</taxon>
        <taxon>Metazoa</taxon>
        <taxon>Ecdysozoa</taxon>
        <taxon>Nematoda</taxon>
        <taxon>Enoplea</taxon>
        <taxon>Dorylaimia</taxon>
        <taxon>Mermithida</taxon>
        <taxon>Mermithoidea</taxon>
        <taxon>Mermithidae</taxon>
        <taxon>Romanomermis</taxon>
    </lineage>
</organism>
<accession>A0A915KX69</accession>
<protein>
    <submittedName>
        <fullName evidence="2 3">Uncharacterized protein</fullName>
    </submittedName>
</protein>
<sequence>NSVKPNVAIFESDAEAHRRQQLYAINENDRHKLYGGRMNDARRIEVKVITQEAVKTLHTFDGFLSDNFDFDPTSVVHSPAVQFMTIIFIDGV</sequence>
<keyword evidence="1" id="KW-1185">Reference proteome</keyword>
<proteinExistence type="predicted"/>
<reference evidence="2 3" key="1">
    <citation type="submission" date="2022-11" db="UniProtKB">
        <authorList>
            <consortium name="WormBaseParasite"/>
        </authorList>
    </citation>
    <scope>IDENTIFICATION</scope>
</reference>